<dbReference type="Proteomes" id="UP000694551">
    <property type="component" value="Unplaced"/>
</dbReference>
<dbReference type="GO" id="GO:0000981">
    <property type="term" value="F:DNA-binding transcription factor activity, RNA polymerase II-specific"/>
    <property type="evidence" value="ECO:0007669"/>
    <property type="project" value="TreeGrafter"/>
</dbReference>
<feature type="compositionally biased region" description="Low complexity" evidence="6">
    <location>
        <begin position="1"/>
        <end position="21"/>
    </location>
</feature>
<accession>A0A8D0KZS7</accession>
<evidence type="ECO:0000256" key="1">
    <source>
        <dbReference type="ARBA" id="ARBA00022723"/>
    </source>
</evidence>
<reference evidence="8" key="1">
    <citation type="submission" date="2025-08" db="UniProtKB">
        <authorList>
            <consortium name="Ensembl"/>
        </authorList>
    </citation>
    <scope>IDENTIFICATION</scope>
</reference>
<evidence type="ECO:0000259" key="7">
    <source>
        <dbReference type="PROSITE" id="PS50157"/>
    </source>
</evidence>
<organism evidence="8 9">
    <name type="scientific">Strix occidentalis caurina</name>
    <name type="common">northern spotted owl</name>
    <dbReference type="NCBI Taxonomy" id="311401"/>
    <lineage>
        <taxon>Eukaryota</taxon>
        <taxon>Metazoa</taxon>
        <taxon>Chordata</taxon>
        <taxon>Craniata</taxon>
        <taxon>Vertebrata</taxon>
        <taxon>Euteleostomi</taxon>
        <taxon>Archelosauria</taxon>
        <taxon>Archosauria</taxon>
        <taxon>Dinosauria</taxon>
        <taxon>Saurischia</taxon>
        <taxon>Theropoda</taxon>
        <taxon>Coelurosauria</taxon>
        <taxon>Aves</taxon>
        <taxon>Neognathae</taxon>
        <taxon>Neoaves</taxon>
        <taxon>Telluraves</taxon>
        <taxon>Strigiformes</taxon>
        <taxon>Strigidae</taxon>
        <taxon>Strix</taxon>
    </lineage>
</organism>
<evidence type="ECO:0000256" key="3">
    <source>
        <dbReference type="ARBA" id="ARBA00022771"/>
    </source>
</evidence>
<dbReference type="FunFam" id="3.30.160.60:FF:000446">
    <property type="entry name" value="Zinc finger protein"/>
    <property type="match status" value="1"/>
</dbReference>
<dbReference type="GO" id="GO:0000978">
    <property type="term" value="F:RNA polymerase II cis-regulatory region sequence-specific DNA binding"/>
    <property type="evidence" value="ECO:0007669"/>
    <property type="project" value="TreeGrafter"/>
</dbReference>
<feature type="domain" description="C2H2-type" evidence="7">
    <location>
        <begin position="36"/>
        <end position="63"/>
    </location>
</feature>
<evidence type="ECO:0000256" key="6">
    <source>
        <dbReference type="SAM" id="MobiDB-lite"/>
    </source>
</evidence>
<keyword evidence="3 5" id="KW-0863">Zinc-finger</keyword>
<evidence type="ECO:0000313" key="8">
    <source>
        <dbReference type="Ensembl" id="ENSSOCP00000020690.1"/>
    </source>
</evidence>
<dbReference type="GO" id="GO:0008270">
    <property type="term" value="F:zinc ion binding"/>
    <property type="evidence" value="ECO:0007669"/>
    <property type="project" value="UniProtKB-KW"/>
</dbReference>
<keyword evidence="2" id="KW-0677">Repeat</keyword>
<name>A0A8D0KZS7_STROC</name>
<feature type="domain" description="C2H2-type" evidence="7">
    <location>
        <begin position="64"/>
        <end position="91"/>
    </location>
</feature>
<dbReference type="InterPro" id="IPR013087">
    <property type="entry name" value="Znf_C2H2_type"/>
</dbReference>
<feature type="region of interest" description="Disordered" evidence="6">
    <location>
        <begin position="147"/>
        <end position="176"/>
    </location>
</feature>
<dbReference type="PANTHER" id="PTHR23235:SF151">
    <property type="entry name" value="OOCYTE ZINC FINGER PROTEIN XLCOF7.1"/>
    <property type="match status" value="1"/>
</dbReference>
<proteinExistence type="predicted"/>
<dbReference type="Gene3D" id="3.30.160.60">
    <property type="entry name" value="Classic Zinc Finger"/>
    <property type="match status" value="2"/>
</dbReference>
<evidence type="ECO:0000256" key="2">
    <source>
        <dbReference type="ARBA" id="ARBA00022737"/>
    </source>
</evidence>
<dbReference type="InterPro" id="IPR036236">
    <property type="entry name" value="Znf_C2H2_sf"/>
</dbReference>
<dbReference type="Ensembl" id="ENSSOCT00000021209.1">
    <property type="protein sequence ID" value="ENSSOCP00000020690.1"/>
    <property type="gene ID" value="ENSSOCG00000015426.1"/>
</dbReference>
<evidence type="ECO:0000256" key="4">
    <source>
        <dbReference type="ARBA" id="ARBA00022833"/>
    </source>
</evidence>
<keyword evidence="9" id="KW-1185">Reference proteome</keyword>
<feature type="compositionally biased region" description="Low complexity" evidence="6">
    <location>
        <begin position="95"/>
        <end position="113"/>
    </location>
</feature>
<reference evidence="8" key="2">
    <citation type="submission" date="2025-09" db="UniProtKB">
        <authorList>
            <consortium name="Ensembl"/>
        </authorList>
    </citation>
    <scope>IDENTIFICATION</scope>
</reference>
<feature type="region of interest" description="Disordered" evidence="6">
    <location>
        <begin position="80"/>
        <end position="131"/>
    </location>
</feature>
<dbReference type="SMART" id="SM00355">
    <property type="entry name" value="ZnF_C2H2"/>
    <property type="match status" value="2"/>
</dbReference>
<sequence length="176" mass="18611">SPTSSPTGASTPASVPSPSSGDELSPKRIHTGERPFTCGVCGRRFNQKGNLVTHYRTHTGERPFACAQCGKRFAQKPNLIAHQKTHTGRLTSSGTAGRTPAASRPPAARGPARCTRKSRTGAALPWEKGPSPPTCCCPPALAEPLTDRWLGRSFGQARSPPTDRRAPPGRQTSSCS</sequence>
<dbReference type="PROSITE" id="PS00028">
    <property type="entry name" value="ZINC_FINGER_C2H2_1"/>
    <property type="match status" value="2"/>
</dbReference>
<evidence type="ECO:0000313" key="9">
    <source>
        <dbReference type="Proteomes" id="UP000694551"/>
    </source>
</evidence>
<dbReference type="Pfam" id="PF00096">
    <property type="entry name" value="zf-C2H2"/>
    <property type="match status" value="2"/>
</dbReference>
<keyword evidence="4" id="KW-0862">Zinc</keyword>
<keyword evidence="1" id="KW-0479">Metal-binding</keyword>
<protein>
    <recommendedName>
        <fullName evidence="7">C2H2-type domain-containing protein</fullName>
    </recommendedName>
</protein>
<evidence type="ECO:0000256" key="5">
    <source>
        <dbReference type="PROSITE-ProRule" id="PRU00042"/>
    </source>
</evidence>
<dbReference type="SUPFAM" id="SSF57667">
    <property type="entry name" value="beta-beta-alpha zinc fingers"/>
    <property type="match status" value="1"/>
</dbReference>
<feature type="compositionally biased region" description="Basic and acidic residues" evidence="6">
    <location>
        <begin position="24"/>
        <end position="33"/>
    </location>
</feature>
<dbReference type="PROSITE" id="PS50157">
    <property type="entry name" value="ZINC_FINGER_C2H2_2"/>
    <property type="match status" value="2"/>
</dbReference>
<feature type="region of interest" description="Disordered" evidence="6">
    <location>
        <begin position="1"/>
        <end position="34"/>
    </location>
</feature>
<dbReference type="PANTHER" id="PTHR23235">
    <property type="entry name" value="KRUEPPEL-LIKE TRANSCRIPTION FACTOR"/>
    <property type="match status" value="1"/>
</dbReference>
<dbReference type="FunFam" id="3.30.160.60:FF:002343">
    <property type="entry name" value="Zinc finger protein 33A"/>
    <property type="match status" value="1"/>
</dbReference>
<dbReference type="AlphaFoldDB" id="A0A8D0KZS7"/>